<dbReference type="PROSITE" id="PS50975">
    <property type="entry name" value="ATP_GRASP"/>
    <property type="match status" value="1"/>
</dbReference>
<dbReference type="SMART" id="SM01210">
    <property type="entry name" value="GARS_C"/>
    <property type="match status" value="1"/>
</dbReference>
<evidence type="ECO:0000256" key="3">
    <source>
        <dbReference type="ARBA" id="ARBA00005174"/>
    </source>
</evidence>
<dbReference type="InterPro" id="IPR020562">
    <property type="entry name" value="PRibGlycinamide_synth_N"/>
</dbReference>
<evidence type="ECO:0000313" key="16">
    <source>
        <dbReference type="Proteomes" id="UP001214441"/>
    </source>
</evidence>
<comment type="pathway">
    <text evidence="3 12">Purine metabolism; IMP biosynthesis via de novo pathway; N(1)-(5-phospho-D-ribosyl)glycinamide from 5-phospho-alpha-D-ribose 1-diphosphate: step 2/2.</text>
</comment>
<dbReference type="SMART" id="SM01209">
    <property type="entry name" value="GARS_A"/>
    <property type="match status" value="1"/>
</dbReference>
<protein>
    <recommendedName>
        <fullName evidence="4 12">Phosphoribosylamine--glycine ligase</fullName>
        <ecNumber evidence="4 12">6.3.4.13</ecNumber>
    </recommendedName>
    <alternativeName>
        <fullName evidence="12">GARS</fullName>
    </alternativeName>
    <alternativeName>
        <fullName evidence="10 12">Glycinamide ribonucleotide synthetase</fullName>
    </alternativeName>
    <alternativeName>
        <fullName evidence="11 12">Phosphoribosylglycinamide synthetase</fullName>
    </alternativeName>
</protein>
<dbReference type="PANTHER" id="PTHR43472:SF1">
    <property type="entry name" value="PHOSPHORIBOSYLAMINE--GLYCINE LIGASE, CHLOROPLASTIC"/>
    <property type="match status" value="1"/>
</dbReference>
<evidence type="ECO:0000313" key="15">
    <source>
        <dbReference type="EMBL" id="MDJ1134715.1"/>
    </source>
</evidence>
<dbReference type="Pfam" id="PF02843">
    <property type="entry name" value="GARS_C"/>
    <property type="match status" value="1"/>
</dbReference>
<name>A0ABT7A070_9ACTN</name>
<comment type="caution">
    <text evidence="15">The sequence shown here is derived from an EMBL/GenBank/DDBJ whole genome shotgun (WGS) entry which is preliminary data.</text>
</comment>
<dbReference type="SUPFAM" id="SSF52440">
    <property type="entry name" value="PreATP-grasp domain"/>
    <property type="match status" value="1"/>
</dbReference>
<dbReference type="EMBL" id="JANCPR020000023">
    <property type="protein sequence ID" value="MDJ1134715.1"/>
    <property type="molecule type" value="Genomic_DNA"/>
</dbReference>
<comment type="cofactor">
    <cofactor evidence="1">
        <name>Mn(2+)</name>
        <dbReference type="ChEBI" id="CHEBI:29035"/>
    </cofactor>
</comment>
<dbReference type="Gene3D" id="3.30.1490.20">
    <property type="entry name" value="ATP-grasp fold, A domain"/>
    <property type="match status" value="1"/>
</dbReference>
<evidence type="ECO:0000256" key="10">
    <source>
        <dbReference type="ARBA" id="ARBA00042242"/>
    </source>
</evidence>
<keyword evidence="5 12" id="KW-0436">Ligase</keyword>
<evidence type="ECO:0000256" key="13">
    <source>
        <dbReference type="PROSITE-ProRule" id="PRU00409"/>
    </source>
</evidence>
<dbReference type="PANTHER" id="PTHR43472">
    <property type="entry name" value="PHOSPHORIBOSYLAMINE--GLYCINE LIGASE"/>
    <property type="match status" value="1"/>
</dbReference>
<keyword evidence="8 13" id="KW-0067">ATP-binding</keyword>
<keyword evidence="6 13" id="KW-0547">Nucleotide-binding</keyword>
<dbReference type="InterPro" id="IPR016185">
    <property type="entry name" value="PreATP-grasp_dom_sf"/>
</dbReference>
<dbReference type="NCBIfam" id="TIGR00877">
    <property type="entry name" value="purD"/>
    <property type="match status" value="1"/>
</dbReference>
<proteinExistence type="inferred from homology"/>
<evidence type="ECO:0000256" key="6">
    <source>
        <dbReference type="ARBA" id="ARBA00022741"/>
    </source>
</evidence>
<dbReference type="EC" id="6.3.4.13" evidence="4 12"/>
<dbReference type="Gene3D" id="3.90.600.10">
    <property type="entry name" value="Phosphoribosylglycinamide synthetase, C-terminal domain"/>
    <property type="match status" value="1"/>
</dbReference>
<dbReference type="Pfam" id="PF02844">
    <property type="entry name" value="GARS_N"/>
    <property type="match status" value="1"/>
</dbReference>
<sequence length="435" mass="44381">MRILVIGGGAREHAICRSLSLDPEVTALHCAPGNAGIARDATVHPVEALDGEAVARLAASAEVRADLVVVGPEGPLVAGVADTLRARGIPVFGPSAEAARLEGSKAFAKEIMAGAAVPTARSYVCGTPEEADAALDAFGPPYVVKDDGLAAGKGVVVTGDVEEARAHALACGGAVVIEEFLEGPEVSLFAVTDGETVVPLQPAQDFKRAYDADEGPNTGGMGAYSPLPWADPKLVDEVMTTVLEPTVRELRRRGTPFSGLLYAGLAITSRGVRVIEFNARFGDPETQAVLARLRTPLGGLLYAAATGALAEFPSLRWSDEAAVTVVVAAHGYPAKPRTGDRIGGLDAVEAEDGPQAYVLHAGTKAGEGPDEGAVLSAGGRVLSVTARGTGLHEARTRAYAAVGRLSLDGSHHRTDIAAEAAADEAGAAADKAAGA</sequence>
<dbReference type="GO" id="GO:0004637">
    <property type="term" value="F:phosphoribosylamine-glycine ligase activity"/>
    <property type="evidence" value="ECO:0007669"/>
    <property type="project" value="UniProtKB-EC"/>
</dbReference>
<dbReference type="InterPro" id="IPR020559">
    <property type="entry name" value="PRibGlycinamide_synth_CS"/>
</dbReference>
<keyword evidence="16" id="KW-1185">Reference proteome</keyword>
<dbReference type="InterPro" id="IPR000115">
    <property type="entry name" value="PRibGlycinamide_synth"/>
</dbReference>
<comment type="cofactor">
    <cofactor evidence="2">
        <name>Mg(2+)</name>
        <dbReference type="ChEBI" id="CHEBI:18420"/>
    </cofactor>
</comment>
<dbReference type="Proteomes" id="UP001214441">
    <property type="component" value="Unassembled WGS sequence"/>
</dbReference>
<dbReference type="Pfam" id="PF01071">
    <property type="entry name" value="GARS_A"/>
    <property type="match status" value="1"/>
</dbReference>
<evidence type="ECO:0000256" key="1">
    <source>
        <dbReference type="ARBA" id="ARBA00001936"/>
    </source>
</evidence>
<evidence type="ECO:0000256" key="8">
    <source>
        <dbReference type="ARBA" id="ARBA00022840"/>
    </source>
</evidence>
<dbReference type="Gene3D" id="3.40.50.20">
    <property type="match status" value="1"/>
</dbReference>
<dbReference type="InterPro" id="IPR020561">
    <property type="entry name" value="PRibGlycinamid_synth_ATP-grasp"/>
</dbReference>
<dbReference type="InterPro" id="IPR011761">
    <property type="entry name" value="ATP-grasp"/>
</dbReference>
<evidence type="ECO:0000256" key="12">
    <source>
        <dbReference type="HAMAP-Rule" id="MF_00138"/>
    </source>
</evidence>
<evidence type="ECO:0000256" key="2">
    <source>
        <dbReference type="ARBA" id="ARBA00001946"/>
    </source>
</evidence>
<dbReference type="RefSeq" id="WP_274045655.1">
    <property type="nucleotide sequence ID" value="NZ_JANCPR020000023.1"/>
</dbReference>
<dbReference type="InterPro" id="IPR013815">
    <property type="entry name" value="ATP_grasp_subdomain_1"/>
</dbReference>
<evidence type="ECO:0000256" key="9">
    <source>
        <dbReference type="ARBA" id="ARBA00038345"/>
    </source>
</evidence>
<keyword evidence="7 12" id="KW-0658">Purine biosynthesis</keyword>
<feature type="domain" description="ATP-grasp" evidence="14">
    <location>
        <begin position="109"/>
        <end position="306"/>
    </location>
</feature>
<evidence type="ECO:0000256" key="11">
    <source>
        <dbReference type="ARBA" id="ARBA00042864"/>
    </source>
</evidence>
<reference evidence="15 16" key="1">
    <citation type="submission" date="2023-05" db="EMBL/GenBank/DDBJ databases">
        <title>Streptantibioticus silvisoli sp. nov., acidotolerant actinomycetes 1 from pine litter.</title>
        <authorList>
            <person name="Swiecimska M."/>
            <person name="Golinska P."/>
            <person name="Sangal V."/>
            <person name="Wachnowicz B."/>
            <person name="Goodfellow M."/>
        </authorList>
    </citation>
    <scope>NUCLEOTIDE SEQUENCE [LARGE SCALE GENOMIC DNA]</scope>
    <source>
        <strain evidence="15 16">DSM 42109</strain>
    </source>
</reference>
<dbReference type="InterPro" id="IPR037123">
    <property type="entry name" value="PRibGlycinamide_synth_C_sf"/>
</dbReference>
<evidence type="ECO:0000259" key="14">
    <source>
        <dbReference type="PROSITE" id="PS50975"/>
    </source>
</evidence>
<evidence type="ECO:0000256" key="5">
    <source>
        <dbReference type="ARBA" id="ARBA00022598"/>
    </source>
</evidence>
<organism evidence="15 16">
    <name type="scientific">Streptomyces iconiensis</name>
    <dbReference type="NCBI Taxonomy" id="1384038"/>
    <lineage>
        <taxon>Bacteria</taxon>
        <taxon>Bacillati</taxon>
        <taxon>Actinomycetota</taxon>
        <taxon>Actinomycetes</taxon>
        <taxon>Kitasatosporales</taxon>
        <taxon>Streptomycetaceae</taxon>
        <taxon>Streptomyces</taxon>
    </lineage>
</organism>
<dbReference type="SUPFAM" id="SSF51246">
    <property type="entry name" value="Rudiment single hybrid motif"/>
    <property type="match status" value="1"/>
</dbReference>
<dbReference type="PROSITE" id="PS00184">
    <property type="entry name" value="GARS"/>
    <property type="match status" value="1"/>
</dbReference>
<evidence type="ECO:0000256" key="4">
    <source>
        <dbReference type="ARBA" id="ARBA00013255"/>
    </source>
</evidence>
<dbReference type="Gene3D" id="3.30.470.20">
    <property type="entry name" value="ATP-grasp fold, B domain"/>
    <property type="match status" value="1"/>
</dbReference>
<dbReference type="InterPro" id="IPR020560">
    <property type="entry name" value="PRibGlycinamide_synth_C-dom"/>
</dbReference>
<gene>
    <name evidence="12 15" type="primary">purD</name>
    <name evidence="15" type="ORF">NMN56_022675</name>
</gene>
<evidence type="ECO:0000256" key="7">
    <source>
        <dbReference type="ARBA" id="ARBA00022755"/>
    </source>
</evidence>
<dbReference type="HAMAP" id="MF_00138">
    <property type="entry name" value="GARS"/>
    <property type="match status" value="1"/>
</dbReference>
<dbReference type="InterPro" id="IPR011054">
    <property type="entry name" value="Rudment_hybrid_motif"/>
</dbReference>
<comment type="similarity">
    <text evidence="9 12">Belongs to the GARS family.</text>
</comment>
<comment type="catalytic activity">
    <reaction evidence="12">
        <text>5-phospho-beta-D-ribosylamine + glycine + ATP = N(1)-(5-phospho-beta-D-ribosyl)glycinamide + ADP + phosphate + H(+)</text>
        <dbReference type="Rhea" id="RHEA:17453"/>
        <dbReference type="ChEBI" id="CHEBI:15378"/>
        <dbReference type="ChEBI" id="CHEBI:30616"/>
        <dbReference type="ChEBI" id="CHEBI:43474"/>
        <dbReference type="ChEBI" id="CHEBI:57305"/>
        <dbReference type="ChEBI" id="CHEBI:58681"/>
        <dbReference type="ChEBI" id="CHEBI:143788"/>
        <dbReference type="ChEBI" id="CHEBI:456216"/>
        <dbReference type="EC" id="6.3.4.13"/>
    </reaction>
</comment>
<accession>A0ABT7A070</accession>
<dbReference type="SUPFAM" id="SSF56059">
    <property type="entry name" value="Glutathione synthetase ATP-binding domain-like"/>
    <property type="match status" value="1"/>
</dbReference>